<feature type="transmembrane region" description="Helical" evidence="6">
    <location>
        <begin position="360"/>
        <end position="384"/>
    </location>
</feature>
<keyword evidence="8" id="KW-1185">Reference proteome</keyword>
<evidence type="ECO:0000256" key="4">
    <source>
        <dbReference type="ARBA" id="ARBA00022989"/>
    </source>
</evidence>
<evidence type="ECO:0000256" key="1">
    <source>
        <dbReference type="ARBA" id="ARBA00004141"/>
    </source>
</evidence>
<comment type="subcellular location">
    <subcellularLocation>
        <location evidence="1">Membrane</location>
        <topology evidence="1">Multi-pass membrane protein</topology>
    </subcellularLocation>
</comment>
<feature type="transmembrane region" description="Helical" evidence="6">
    <location>
        <begin position="306"/>
        <end position="326"/>
    </location>
</feature>
<protein>
    <submittedName>
        <fullName evidence="7">Anion permease</fullName>
    </submittedName>
</protein>
<feature type="transmembrane region" description="Helical" evidence="6">
    <location>
        <begin position="396"/>
        <end position="413"/>
    </location>
</feature>
<feature type="transmembrane region" description="Helical" evidence="6">
    <location>
        <begin position="254"/>
        <end position="277"/>
    </location>
</feature>
<feature type="transmembrane region" description="Helical" evidence="6">
    <location>
        <begin position="77"/>
        <end position="98"/>
    </location>
</feature>
<dbReference type="InterPro" id="IPR001898">
    <property type="entry name" value="SLC13A/DASS"/>
</dbReference>
<feature type="transmembrane region" description="Helical" evidence="6">
    <location>
        <begin position="331"/>
        <end position="348"/>
    </location>
</feature>
<organism evidence="7 8">
    <name type="scientific">Bradyrhizobium ontarionense</name>
    <dbReference type="NCBI Taxonomy" id="2898149"/>
    <lineage>
        <taxon>Bacteria</taxon>
        <taxon>Pseudomonadati</taxon>
        <taxon>Pseudomonadota</taxon>
        <taxon>Alphaproteobacteria</taxon>
        <taxon>Hyphomicrobiales</taxon>
        <taxon>Nitrobacteraceae</taxon>
        <taxon>Bradyrhizobium</taxon>
    </lineage>
</organism>
<gene>
    <name evidence="7" type="ORF">LQG66_28760</name>
</gene>
<sequence>MNFHSAAFLLEHSRREGGAVRPHINRRLLAALAPLAVGTVMALVPPPAGLPQYSWWYLSLFVTVIIGLITEPIPAAAIGFLGVTMAAVLGRFVLFSPAQLATTNTTSGAISWALSGFSNATVWLIFAAFVFSLGYEKTGLGKRLSLLLLSRLGGRTLTLGYAVMLADLILAPFMPSNTARSGGTIFPIIKNIPGFYQSLPNDPSSRRVGGFLMWTAIASTCVTSSMFVTALAPNVLAVELIRKTVHVDIAWMQWFLAFLPTGLVLLATTPLLAYRLYPPELKESPEVPTWARSELAAMGRLSGREITLLVLVLLALGLWIFATAIIDPTTVALLVVSLLVVTGTIGWSDVLEDKPAFNTLIWFGTLVPLASGLTQTGIIAWLAGLVGPALSTMTPLWGLVGLIVLFFLLHYLFASTTAHTTALLPLMLTVATGIPGIPPTTSALALALSLGIMGIITPYGTGPSPVYAGSGFLPGRDYWRLGAIFGAYFLIVFLLIGVPTLLYLT</sequence>
<evidence type="ECO:0000256" key="5">
    <source>
        <dbReference type="ARBA" id="ARBA00023136"/>
    </source>
</evidence>
<accession>A0ABY3R7P7</accession>
<evidence type="ECO:0000256" key="3">
    <source>
        <dbReference type="ARBA" id="ARBA00022692"/>
    </source>
</evidence>
<dbReference type="PANTHER" id="PTHR42826">
    <property type="entry name" value="DICARBOXYLATE TRANSPORTER 2.1, CHLOROPLASTIC"/>
    <property type="match status" value="1"/>
</dbReference>
<dbReference type="PIRSF" id="PIRSF002457">
    <property type="entry name" value="DASS"/>
    <property type="match status" value="1"/>
</dbReference>
<evidence type="ECO:0000313" key="7">
    <source>
        <dbReference type="EMBL" id="UFZ03199.1"/>
    </source>
</evidence>
<dbReference type="InterPro" id="IPR030676">
    <property type="entry name" value="CitT-rel"/>
</dbReference>
<keyword evidence="5 6" id="KW-0472">Membrane</keyword>
<evidence type="ECO:0000256" key="6">
    <source>
        <dbReference type="SAM" id="Phobius"/>
    </source>
</evidence>
<feature type="transmembrane region" description="Helical" evidence="6">
    <location>
        <begin position="28"/>
        <end position="48"/>
    </location>
</feature>
<evidence type="ECO:0000256" key="2">
    <source>
        <dbReference type="ARBA" id="ARBA00007349"/>
    </source>
</evidence>
<reference evidence="7" key="1">
    <citation type="journal article" date="2024" name="Antonie Van Leeuwenhoek">
        <title>Bradyrhizobium ontarionense sp. nov., a novel bacterial symbiont isolated from Aeschynomene indica (Indian jointvetch), harbours photosynthesis, nitrogen fixation and nitrous oxide (N2O) reductase genes.</title>
        <authorList>
            <person name="Bromfield E.S.P."/>
            <person name="Cloutier S."/>
        </authorList>
    </citation>
    <scope>NUCLEOTIDE SEQUENCE</scope>
    <source>
        <strain evidence="7">A19</strain>
    </source>
</reference>
<feature type="transmembrane region" description="Helical" evidence="6">
    <location>
        <begin position="110"/>
        <end position="135"/>
    </location>
</feature>
<dbReference type="Pfam" id="PF00939">
    <property type="entry name" value="Na_sulph_symp"/>
    <property type="match status" value="1"/>
</dbReference>
<dbReference type="RefSeq" id="WP_231319222.1">
    <property type="nucleotide sequence ID" value="NZ_CP088156.1"/>
</dbReference>
<comment type="similarity">
    <text evidence="2">Belongs to the SLC13A/DASS transporter (TC 2.A.47) family. DIT1 subfamily.</text>
</comment>
<feature type="transmembrane region" description="Helical" evidence="6">
    <location>
        <begin position="444"/>
        <end position="461"/>
    </location>
</feature>
<feature type="transmembrane region" description="Helical" evidence="6">
    <location>
        <begin position="481"/>
        <end position="504"/>
    </location>
</feature>
<keyword evidence="4 6" id="KW-1133">Transmembrane helix</keyword>
<name>A0ABY3R7P7_9BRAD</name>
<dbReference type="NCBIfam" id="TIGR00785">
    <property type="entry name" value="dass"/>
    <property type="match status" value="1"/>
</dbReference>
<keyword evidence="3 6" id="KW-0812">Transmembrane</keyword>
<feature type="transmembrane region" description="Helical" evidence="6">
    <location>
        <begin position="211"/>
        <end position="233"/>
    </location>
</feature>
<feature type="transmembrane region" description="Helical" evidence="6">
    <location>
        <begin position="156"/>
        <end position="174"/>
    </location>
</feature>
<evidence type="ECO:0000313" key="8">
    <source>
        <dbReference type="Proteomes" id="UP001431010"/>
    </source>
</evidence>
<dbReference type="EMBL" id="CP088156">
    <property type="protein sequence ID" value="UFZ03199.1"/>
    <property type="molecule type" value="Genomic_DNA"/>
</dbReference>
<dbReference type="Proteomes" id="UP001431010">
    <property type="component" value="Chromosome"/>
</dbReference>
<proteinExistence type="inferred from homology"/>